<gene>
    <name evidence="1" type="ORF">LCGC14_1698180</name>
</gene>
<reference evidence="1" key="1">
    <citation type="journal article" date="2015" name="Nature">
        <title>Complex archaea that bridge the gap between prokaryotes and eukaryotes.</title>
        <authorList>
            <person name="Spang A."/>
            <person name="Saw J.H."/>
            <person name="Jorgensen S.L."/>
            <person name="Zaremba-Niedzwiedzka K."/>
            <person name="Martijn J."/>
            <person name="Lind A.E."/>
            <person name="van Eijk R."/>
            <person name="Schleper C."/>
            <person name="Guy L."/>
            <person name="Ettema T.J."/>
        </authorList>
    </citation>
    <scope>NUCLEOTIDE SEQUENCE</scope>
</reference>
<protein>
    <submittedName>
        <fullName evidence="1">Uncharacterized protein</fullName>
    </submittedName>
</protein>
<organism evidence="1">
    <name type="scientific">marine sediment metagenome</name>
    <dbReference type="NCBI Taxonomy" id="412755"/>
    <lineage>
        <taxon>unclassified sequences</taxon>
        <taxon>metagenomes</taxon>
        <taxon>ecological metagenomes</taxon>
    </lineage>
</organism>
<proteinExistence type="predicted"/>
<sequence length="184" mass="21876">MVTKQCSKCKKVYPNTPENFPYKRGQCRSCRRACQRKYHKEHREQLAANQRRYCAKHREQIAAREKKYREEHREQRAAQQKPYQKEYRRKLRLEVLNHYAPDGLRCACCGEDHVEFLCIDHVNGGGGQHRKSMRTIRGSNVYNWLKKHSFPKGFRVLCHNCNASLGHYGYCPHEGDIVLHPHKR</sequence>
<evidence type="ECO:0000313" key="1">
    <source>
        <dbReference type="EMBL" id="KKM15224.1"/>
    </source>
</evidence>
<accession>A0A0F9I6E1</accession>
<name>A0A0F9I6E1_9ZZZZ</name>
<dbReference type="AlphaFoldDB" id="A0A0F9I6E1"/>
<comment type="caution">
    <text evidence="1">The sequence shown here is derived from an EMBL/GenBank/DDBJ whole genome shotgun (WGS) entry which is preliminary data.</text>
</comment>
<dbReference type="EMBL" id="LAZR01014958">
    <property type="protein sequence ID" value="KKM15224.1"/>
    <property type="molecule type" value="Genomic_DNA"/>
</dbReference>